<evidence type="ECO:0000256" key="1">
    <source>
        <dbReference type="ARBA" id="ARBA00008061"/>
    </source>
</evidence>
<dbReference type="SUPFAM" id="SSF51011">
    <property type="entry name" value="Glycosyl hydrolase domain"/>
    <property type="match status" value="1"/>
</dbReference>
<accession>A0A0R1Y9B5</accession>
<dbReference type="Proteomes" id="UP000051223">
    <property type="component" value="Unassembled WGS sequence"/>
</dbReference>
<keyword evidence="3" id="KW-0326">Glycosidase</keyword>
<dbReference type="NCBIfam" id="NF008183">
    <property type="entry name" value="PRK10933.1"/>
    <property type="match status" value="1"/>
</dbReference>
<dbReference type="PANTHER" id="PTHR10357:SF179">
    <property type="entry name" value="NEUTRAL AND BASIC AMINO ACID TRANSPORT PROTEIN RBAT"/>
    <property type="match status" value="1"/>
</dbReference>
<dbReference type="Pfam" id="PF23915">
    <property type="entry name" value="SusG_C"/>
    <property type="match status" value="1"/>
</dbReference>
<comment type="similarity">
    <text evidence="1">Belongs to the glycosyl hydrolase 13 family.</text>
</comment>
<dbReference type="Gene3D" id="3.90.400.10">
    <property type="entry name" value="Oligo-1,6-glucosidase, Domain 2"/>
    <property type="match status" value="1"/>
</dbReference>
<dbReference type="FunFam" id="3.90.400.10:FF:000002">
    <property type="entry name" value="Sucrose isomerase"/>
    <property type="match status" value="1"/>
</dbReference>
<sequence length="539" mass="63022">MTPWWKKAAVYQVYPKSFQDSNGDGIGDLKGITSRLGYLEKLGIDAIWLSPVYQSPQIDNGYDISDYEAIDPQYGTMADMEELISEAKKHHIRIVMDLVVNHTSDQHKWFVESRKSKDNPYRDYYIWRDPVNGHEPNNLKSAFSGSAWKFDEETGQYYLHFFADQQPDLNWQNPELRHKIYDMMNFWINKGIGGFRMDVIELIGKEPDKGIRENGPMLHPYLQEMNRNTFGDKVLMTVGETWNATPKIAEEYSDPDRHELSMVFQFENQSLDQQPGKEKWDLRKLDLGKLKKVLVKWQTQIDFDHAWNSLFWENHDIPRVISRWGNDKEYRVQCAKMFAIVLHLMHGTPYIYNGEEIGMTNCPVKDINEVEDIESINMYNERIKLGYTKEELIHSINVKGRDNARRPIQWNDKENAGFTTGNPWLKVNHNYKEINVEAALKDSNSIFYAYQKLIKLRHENDIVVDGDFELVPNIGDAVLAYYRKLNDQKWLVVANLSGENQHFSSNDKVETELISNYDTHDNLKNIDLKPYEAFAVVIK</sequence>
<dbReference type="PATRIC" id="fig|1423754.3.peg.1291"/>
<dbReference type="InterPro" id="IPR013780">
    <property type="entry name" value="Glyco_hydro_b"/>
</dbReference>
<dbReference type="Gene3D" id="2.60.40.1180">
    <property type="entry name" value="Golgi alpha-mannosidase II"/>
    <property type="match status" value="1"/>
</dbReference>
<dbReference type="InterPro" id="IPR056300">
    <property type="entry name" value="SusG-like_C"/>
</dbReference>
<dbReference type="eggNOG" id="COG0366">
    <property type="taxonomic scope" value="Bacteria"/>
</dbReference>
<evidence type="ECO:0000256" key="3">
    <source>
        <dbReference type="ARBA" id="ARBA00023295"/>
    </source>
</evidence>
<dbReference type="PANTHER" id="PTHR10357">
    <property type="entry name" value="ALPHA-AMYLASE FAMILY MEMBER"/>
    <property type="match status" value="1"/>
</dbReference>
<dbReference type="Pfam" id="PF00128">
    <property type="entry name" value="Alpha-amylase"/>
    <property type="match status" value="1"/>
</dbReference>
<evidence type="ECO:0000313" key="6">
    <source>
        <dbReference type="Proteomes" id="UP000051223"/>
    </source>
</evidence>
<evidence type="ECO:0000313" key="5">
    <source>
        <dbReference type="EMBL" id="KRM38485.1"/>
    </source>
</evidence>
<dbReference type="InterPro" id="IPR006047">
    <property type="entry name" value="GH13_cat_dom"/>
</dbReference>
<dbReference type="OrthoDB" id="9805159at2"/>
<dbReference type="CDD" id="cd11333">
    <property type="entry name" value="AmyAc_SI_OligoGlu_DGase"/>
    <property type="match status" value="1"/>
</dbReference>
<dbReference type="RefSeq" id="WP_025080800.1">
    <property type="nucleotide sequence ID" value="NZ_AZGI01000047.1"/>
</dbReference>
<dbReference type="SMART" id="SM00642">
    <property type="entry name" value="Aamy"/>
    <property type="match status" value="1"/>
</dbReference>
<dbReference type="SUPFAM" id="SSF51445">
    <property type="entry name" value="(Trans)glycosidases"/>
    <property type="match status" value="1"/>
</dbReference>
<dbReference type="InterPro" id="IPR045857">
    <property type="entry name" value="O16G_dom_2"/>
</dbReference>
<keyword evidence="6" id="KW-1185">Reference proteome</keyword>
<reference evidence="5 6" key="1">
    <citation type="journal article" date="2015" name="Genome Announc.">
        <title>Expanding the biotechnology potential of lactobacilli through comparative genomics of 213 strains and associated genera.</title>
        <authorList>
            <person name="Sun Z."/>
            <person name="Harris H.M."/>
            <person name="McCann A."/>
            <person name="Guo C."/>
            <person name="Argimon S."/>
            <person name="Zhang W."/>
            <person name="Yang X."/>
            <person name="Jeffery I.B."/>
            <person name="Cooney J.C."/>
            <person name="Kagawa T.F."/>
            <person name="Liu W."/>
            <person name="Song Y."/>
            <person name="Salvetti E."/>
            <person name="Wrobel A."/>
            <person name="Rasinkangas P."/>
            <person name="Parkhill J."/>
            <person name="Rea M.C."/>
            <person name="O'Sullivan O."/>
            <person name="Ritari J."/>
            <person name="Douillard F.P."/>
            <person name="Paul Ross R."/>
            <person name="Yang R."/>
            <person name="Briner A.E."/>
            <person name="Felis G.E."/>
            <person name="de Vos W.M."/>
            <person name="Barrangou R."/>
            <person name="Klaenhammer T.R."/>
            <person name="Caufield P.W."/>
            <person name="Cui Y."/>
            <person name="Zhang H."/>
            <person name="O'Toole P.W."/>
        </authorList>
    </citation>
    <scope>NUCLEOTIDE SEQUENCE [LARGE SCALE GENOMIC DNA]</scope>
    <source>
        <strain evidence="5 6">DSM 5661</strain>
    </source>
</reference>
<dbReference type="STRING" id="1423754.FC39_GL001254"/>
<feature type="domain" description="Glycosyl hydrolase family 13 catalytic" evidence="4">
    <location>
        <begin position="12"/>
        <end position="405"/>
    </location>
</feature>
<dbReference type="FunFam" id="3.20.20.80:FF:000064">
    <property type="entry name" value="Oligo-1,6-glucosidase"/>
    <property type="match status" value="2"/>
</dbReference>
<keyword evidence="2" id="KW-0378">Hydrolase</keyword>
<gene>
    <name evidence="5" type="ORF">FC39_GL001254</name>
</gene>
<proteinExistence type="inferred from homology"/>
<dbReference type="InterPro" id="IPR017853">
    <property type="entry name" value="GH"/>
</dbReference>
<dbReference type="GO" id="GO:0004556">
    <property type="term" value="F:alpha-amylase activity"/>
    <property type="evidence" value="ECO:0007669"/>
    <property type="project" value="TreeGrafter"/>
</dbReference>
<protein>
    <recommendedName>
        <fullName evidence="4">Glycosyl hydrolase family 13 catalytic domain-containing protein</fullName>
    </recommendedName>
</protein>
<dbReference type="EMBL" id="AZGI01000047">
    <property type="protein sequence ID" value="KRM38485.1"/>
    <property type="molecule type" value="Genomic_DNA"/>
</dbReference>
<evidence type="ECO:0000259" key="4">
    <source>
        <dbReference type="SMART" id="SM00642"/>
    </source>
</evidence>
<comment type="caution">
    <text evidence="5">The sequence shown here is derived from an EMBL/GenBank/DDBJ whole genome shotgun (WGS) entry which is preliminary data.</text>
</comment>
<dbReference type="AlphaFoldDB" id="A0A0R1Y9B5"/>
<dbReference type="Gene3D" id="3.20.20.80">
    <property type="entry name" value="Glycosidases"/>
    <property type="match status" value="1"/>
</dbReference>
<organism evidence="5 6">
    <name type="scientific">Lactobacillus hamsteri DSM 5661 = JCM 6256</name>
    <dbReference type="NCBI Taxonomy" id="1423754"/>
    <lineage>
        <taxon>Bacteria</taxon>
        <taxon>Bacillati</taxon>
        <taxon>Bacillota</taxon>
        <taxon>Bacilli</taxon>
        <taxon>Lactobacillales</taxon>
        <taxon>Lactobacillaceae</taxon>
        <taxon>Lactobacillus</taxon>
    </lineage>
</organism>
<evidence type="ECO:0000256" key="2">
    <source>
        <dbReference type="ARBA" id="ARBA00022801"/>
    </source>
</evidence>
<dbReference type="FunFam" id="2.60.40.1180:FF:000007">
    <property type="entry name" value="Sucrose isomerase"/>
    <property type="match status" value="1"/>
</dbReference>
<name>A0A0R1Y9B5_9LACO</name>
<dbReference type="GO" id="GO:0009313">
    <property type="term" value="P:oligosaccharide catabolic process"/>
    <property type="evidence" value="ECO:0007669"/>
    <property type="project" value="TreeGrafter"/>
</dbReference>